<organism evidence="5 6">
    <name type="scientific">Paludisphaera mucosa</name>
    <dbReference type="NCBI Taxonomy" id="3030827"/>
    <lineage>
        <taxon>Bacteria</taxon>
        <taxon>Pseudomonadati</taxon>
        <taxon>Planctomycetota</taxon>
        <taxon>Planctomycetia</taxon>
        <taxon>Isosphaerales</taxon>
        <taxon>Isosphaeraceae</taxon>
        <taxon>Paludisphaera</taxon>
    </lineage>
</organism>
<evidence type="ECO:0000313" key="6">
    <source>
        <dbReference type="Proteomes" id="UP001216907"/>
    </source>
</evidence>
<proteinExistence type="predicted"/>
<feature type="domain" description="Photosynthesis system II assembly factor Ycf48/Hcf136-like" evidence="4">
    <location>
        <begin position="94"/>
        <end position="210"/>
    </location>
</feature>
<dbReference type="RefSeq" id="WP_277861368.1">
    <property type="nucleotide sequence ID" value="NZ_JARRAG010000002.1"/>
</dbReference>
<feature type="chain" id="PRO_5045172043" evidence="3">
    <location>
        <begin position="19"/>
        <end position="348"/>
    </location>
</feature>
<accession>A0ABT6FBP6</accession>
<dbReference type="Gene3D" id="2.130.10.10">
    <property type="entry name" value="YVTN repeat-like/Quinoprotein amine dehydrogenase"/>
    <property type="match status" value="2"/>
</dbReference>
<dbReference type="EMBL" id="JARRAG010000002">
    <property type="protein sequence ID" value="MDG3005019.1"/>
    <property type="molecule type" value="Genomic_DNA"/>
</dbReference>
<reference evidence="5 6" key="1">
    <citation type="submission" date="2023-03" db="EMBL/GenBank/DDBJ databases">
        <title>Paludisphaera mucosa sp. nov. a novel planctomycete from northern fen.</title>
        <authorList>
            <person name="Ivanova A."/>
        </authorList>
    </citation>
    <scope>NUCLEOTIDE SEQUENCE [LARGE SCALE GENOMIC DNA]</scope>
    <source>
        <strain evidence="5 6">Pla2</strain>
    </source>
</reference>
<sequence>MRRLFLIIAALCSGPAVEAQWTFQTSGTTARLRGVAVVDGRVAWASGTGGTVLLTTDRGATWRGRNVPNSGGRDFRDVEAFDDRTALVLSIGEGDQSRIFKTTDGGETWRLRHVNADPKGFLDGLAFSDARHGLALGDPVDGRFVILATDDGGDTWARVAGDSMPAALPREGAFAASGTCLAVKGDHAWFGTSGGRIFRSDDRGRTWTAHATPLRAGEGSSGVFSLAFRDAEHGAAVGGDYKEPDAKGRLIALTHDGGRTWIAPSGPEPSGYRSAVAFRPGTPGPSLIAVGPTGADRSDDGGESWSKLGDAGFHAVGFAASSAGWAVGERGRIARFDPGSEPGPTTPP</sequence>
<dbReference type="InterPro" id="IPR015943">
    <property type="entry name" value="WD40/YVTN_repeat-like_dom_sf"/>
</dbReference>
<dbReference type="PANTHER" id="PTHR47199:SF2">
    <property type="entry name" value="PHOTOSYSTEM II STABILITY_ASSEMBLY FACTOR HCF136, CHLOROPLASTIC"/>
    <property type="match status" value="1"/>
</dbReference>
<comment type="caution">
    <text evidence="5">The sequence shown here is derived from an EMBL/GenBank/DDBJ whole genome shotgun (WGS) entry which is preliminary data.</text>
</comment>
<dbReference type="PANTHER" id="PTHR47199">
    <property type="entry name" value="PHOTOSYSTEM II STABILITY/ASSEMBLY FACTOR HCF136, CHLOROPLASTIC"/>
    <property type="match status" value="1"/>
</dbReference>
<evidence type="ECO:0000313" key="5">
    <source>
        <dbReference type="EMBL" id="MDG3005019.1"/>
    </source>
</evidence>
<keyword evidence="2" id="KW-0604">Photosystem II</keyword>
<keyword evidence="6" id="KW-1185">Reference proteome</keyword>
<evidence type="ECO:0000256" key="3">
    <source>
        <dbReference type="SAM" id="SignalP"/>
    </source>
</evidence>
<dbReference type="Proteomes" id="UP001216907">
    <property type="component" value="Unassembled WGS sequence"/>
</dbReference>
<keyword evidence="1" id="KW-0602">Photosynthesis</keyword>
<dbReference type="CDD" id="cd15482">
    <property type="entry name" value="Sialidase_non-viral"/>
    <property type="match status" value="2"/>
</dbReference>
<dbReference type="InterPro" id="IPR028203">
    <property type="entry name" value="PSII_CF48-like_dom"/>
</dbReference>
<protein>
    <submittedName>
        <fullName evidence="5">YCF48-related protein</fullName>
    </submittedName>
</protein>
<name>A0ABT6FBP6_9BACT</name>
<dbReference type="Pfam" id="PF14870">
    <property type="entry name" value="PSII_BNR"/>
    <property type="match status" value="1"/>
</dbReference>
<evidence type="ECO:0000259" key="4">
    <source>
        <dbReference type="Pfam" id="PF14870"/>
    </source>
</evidence>
<keyword evidence="3" id="KW-0732">Signal</keyword>
<gene>
    <name evidence="5" type="ORF">PZE19_14620</name>
</gene>
<evidence type="ECO:0000256" key="1">
    <source>
        <dbReference type="ARBA" id="ARBA00022531"/>
    </source>
</evidence>
<feature type="signal peptide" evidence="3">
    <location>
        <begin position="1"/>
        <end position="18"/>
    </location>
</feature>
<dbReference type="SUPFAM" id="SSF110296">
    <property type="entry name" value="Oligoxyloglucan reducing end-specific cellobiohydrolase"/>
    <property type="match status" value="1"/>
</dbReference>
<evidence type="ECO:0000256" key="2">
    <source>
        <dbReference type="ARBA" id="ARBA00023276"/>
    </source>
</evidence>